<name>A0A1V6TFL7_9EURO</name>
<keyword evidence="3" id="KW-0560">Oxidoreductase</keyword>
<dbReference type="PRINTS" id="PR00081">
    <property type="entry name" value="GDHRDH"/>
</dbReference>
<dbReference type="PRINTS" id="PR00080">
    <property type="entry name" value="SDRFAMILY"/>
</dbReference>
<gene>
    <name evidence="4" type="ORF">PENSTE_c007G01699</name>
</gene>
<evidence type="ECO:0000256" key="2">
    <source>
        <dbReference type="ARBA" id="ARBA00022857"/>
    </source>
</evidence>
<dbReference type="STRING" id="303698.A0A1V6TFL7"/>
<dbReference type="PANTHER" id="PTHR42760:SF133">
    <property type="entry name" value="3-OXOACYL-[ACYL-CARRIER-PROTEIN] REDUCTASE"/>
    <property type="match status" value="1"/>
</dbReference>
<dbReference type="InterPro" id="IPR002347">
    <property type="entry name" value="SDR_fam"/>
</dbReference>
<dbReference type="Gene3D" id="3.40.50.720">
    <property type="entry name" value="NAD(P)-binding Rossmann-like Domain"/>
    <property type="match status" value="1"/>
</dbReference>
<dbReference type="GO" id="GO:0006633">
    <property type="term" value="P:fatty acid biosynthetic process"/>
    <property type="evidence" value="ECO:0007669"/>
    <property type="project" value="TreeGrafter"/>
</dbReference>
<evidence type="ECO:0000256" key="1">
    <source>
        <dbReference type="ARBA" id="ARBA00006484"/>
    </source>
</evidence>
<dbReference type="InterPro" id="IPR020904">
    <property type="entry name" value="Sc_DH/Rdtase_CS"/>
</dbReference>
<dbReference type="PANTHER" id="PTHR42760">
    <property type="entry name" value="SHORT-CHAIN DEHYDROGENASES/REDUCTASES FAMILY MEMBER"/>
    <property type="match status" value="1"/>
</dbReference>
<organism evidence="4 5">
    <name type="scientific">Penicillium steckii</name>
    <dbReference type="NCBI Taxonomy" id="303698"/>
    <lineage>
        <taxon>Eukaryota</taxon>
        <taxon>Fungi</taxon>
        <taxon>Dikarya</taxon>
        <taxon>Ascomycota</taxon>
        <taxon>Pezizomycotina</taxon>
        <taxon>Eurotiomycetes</taxon>
        <taxon>Eurotiomycetidae</taxon>
        <taxon>Eurotiales</taxon>
        <taxon>Aspergillaceae</taxon>
        <taxon>Penicillium</taxon>
    </lineage>
</organism>
<dbReference type="GO" id="GO:0016616">
    <property type="term" value="F:oxidoreductase activity, acting on the CH-OH group of donors, NAD or NADP as acceptor"/>
    <property type="evidence" value="ECO:0007669"/>
    <property type="project" value="TreeGrafter"/>
</dbReference>
<dbReference type="PROSITE" id="PS00061">
    <property type="entry name" value="ADH_SHORT"/>
    <property type="match status" value="1"/>
</dbReference>
<reference evidence="5" key="1">
    <citation type="journal article" date="2017" name="Nat. Microbiol.">
        <title>Global analysis of biosynthetic gene clusters reveals vast potential of secondary metabolite production in Penicillium species.</title>
        <authorList>
            <person name="Nielsen J.C."/>
            <person name="Grijseels S."/>
            <person name="Prigent S."/>
            <person name="Ji B."/>
            <person name="Dainat J."/>
            <person name="Nielsen K.F."/>
            <person name="Frisvad J.C."/>
            <person name="Workman M."/>
            <person name="Nielsen J."/>
        </authorList>
    </citation>
    <scope>NUCLEOTIDE SEQUENCE [LARGE SCALE GENOMIC DNA]</scope>
    <source>
        <strain evidence="5">IBT 24891</strain>
    </source>
</reference>
<keyword evidence="2" id="KW-0521">NADP</keyword>
<sequence length="272" mass="28896">MDVPGFAIVTGAASGIGKQCAIAFVREGAAGVALLDVNYEALKEVKVEIEQMLLGLNHAKACQIEAFGISVTDEALVNETITTIATKFGRIDYVVNAAGITIKHEEGAVFASTTDWQKVIDVNLTGTFLVLRASARIMLKQERLRSSLDGRELQRGSIVNVGSIMSIVGKAMSTGYVASKHGVLGLTRTASEDYAAKGLRINTICPGYVQTPMTLGDPKAVKATQEIVDHKVPMKRLGTPNEIADSVLFLAGGRSSFVTGFALCVDGGYTER</sequence>
<evidence type="ECO:0000256" key="3">
    <source>
        <dbReference type="ARBA" id="ARBA00023002"/>
    </source>
</evidence>
<proteinExistence type="inferred from homology"/>
<dbReference type="SUPFAM" id="SSF51735">
    <property type="entry name" value="NAD(P)-binding Rossmann-fold domains"/>
    <property type="match status" value="1"/>
</dbReference>
<keyword evidence="5" id="KW-1185">Reference proteome</keyword>
<dbReference type="FunFam" id="3.40.50.720:FF:000084">
    <property type="entry name" value="Short-chain dehydrogenase reductase"/>
    <property type="match status" value="1"/>
</dbReference>
<comment type="caution">
    <text evidence="4">The sequence shown here is derived from an EMBL/GenBank/DDBJ whole genome shotgun (WGS) entry which is preliminary data.</text>
</comment>
<accession>A0A1V6TFL7</accession>
<evidence type="ECO:0000313" key="5">
    <source>
        <dbReference type="Proteomes" id="UP000191285"/>
    </source>
</evidence>
<dbReference type="Pfam" id="PF13561">
    <property type="entry name" value="adh_short_C2"/>
    <property type="match status" value="1"/>
</dbReference>
<comment type="similarity">
    <text evidence="1">Belongs to the short-chain dehydrogenases/reductases (SDR) family.</text>
</comment>
<dbReference type="EMBL" id="MLKD01000007">
    <property type="protein sequence ID" value="OQE24700.1"/>
    <property type="molecule type" value="Genomic_DNA"/>
</dbReference>
<dbReference type="Proteomes" id="UP000191285">
    <property type="component" value="Unassembled WGS sequence"/>
</dbReference>
<dbReference type="OrthoDB" id="5840532at2759"/>
<dbReference type="AlphaFoldDB" id="A0A1V6TFL7"/>
<dbReference type="GO" id="GO:0048038">
    <property type="term" value="F:quinone binding"/>
    <property type="evidence" value="ECO:0007669"/>
    <property type="project" value="TreeGrafter"/>
</dbReference>
<protein>
    <submittedName>
        <fullName evidence="4">Uncharacterized protein</fullName>
    </submittedName>
</protein>
<dbReference type="InterPro" id="IPR036291">
    <property type="entry name" value="NAD(P)-bd_dom_sf"/>
</dbReference>
<evidence type="ECO:0000313" key="4">
    <source>
        <dbReference type="EMBL" id="OQE24700.1"/>
    </source>
</evidence>